<reference evidence="3" key="1">
    <citation type="submission" date="2016-10" db="EMBL/GenBank/DDBJ databases">
        <authorList>
            <person name="Varghese N."/>
            <person name="Submissions S."/>
        </authorList>
    </citation>
    <scope>NUCLEOTIDE SEQUENCE [LARGE SCALE GENOMIC DNA]</scope>
    <source>
        <strain evidence="3">DSM 1551</strain>
    </source>
</reference>
<keyword evidence="3" id="KW-1185">Reference proteome</keyword>
<evidence type="ECO:0000313" key="3">
    <source>
        <dbReference type="Proteomes" id="UP000198558"/>
    </source>
</evidence>
<accession>A0A1I0BJF4</accession>
<proteinExistence type="predicted"/>
<dbReference type="Proteomes" id="UP000198558">
    <property type="component" value="Unassembled WGS sequence"/>
</dbReference>
<dbReference type="AlphaFoldDB" id="A0A1I0BJF4"/>
<protein>
    <submittedName>
        <fullName evidence="2">Uncharacterized protein</fullName>
    </submittedName>
</protein>
<evidence type="ECO:0000313" key="2">
    <source>
        <dbReference type="EMBL" id="SET06979.1"/>
    </source>
</evidence>
<organism evidence="2 3">
    <name type="scientific">Thomasclavelia cocleata</name>
    <dbReference type="NCBI Taxonomy" id="69824"/>
    <lineage>
        <taxon>Bacteria</taxon>
        <taxon>Bacillati</taxon>
        <taxon>Bacillota</taxon>
        <taxon>Erysipelotrichia</taxon>
        <taxon>Erysipelotrichales</taxon>
        <taxon>Coprobacillaceae</taxon>
        <taxon>Thomasclavelia</taxon>
    </lineage>
</organism>
<gene>
    <name evidence="2" type="ORF">SAMN04489758_101145</name>
</gene>
<dbReference type="RefSeq" id="WP_092351464.1">
    <property type="nucleotide sequence ID" value="NZ_FOIN01000001.1"/>
</dbReference>
<dbReference type="OrthoDB" id="1864014at2"/>
<keyword evidence="1" id="KW-0175">Coiled coil</keyword>
<dbReference type="EMBL" id="FOIN01000001">
    <property type="protein sequence ID" value="SET06979.1"/>
    <property type="molecule type" value="Genomic_DNA"/>
</dbReference>
<name>A0A1I0BJF4_9FIRM</name>
<sequence>MPKNNKIVSKKEYRCCKCGKTTKKADDFSKVQNPLYEGLDGRLPICKSCLNKLYIKYLESYNDHYKAIKRICQLYDFYYTESIANNVKDCDLKTMVTRYLSKMNLNQFFDKTYDDTLKDEEKAQKLKEELSKKNIDKKNEDVKKNNSANELTEDDTNTIAEVANIFGVFNLNLEDSKILKYLYNDWMVKTGASSIVQRETIKNICWDIFNITKAREKGNPTKTYEESLIKNIEFGGWKPDTKNESLSKETFGTWIKKYEMDKPIEEYKDKSYLKELVEVYMLGHLSKSVGIKNVYVKQYDEHMKKYTVENSVEENKLKKNIHDKLFG</sequence>
<evidence type="ECO:0000256" key="1">
    <source>
        <dbReference type="SAM" id="Coils"/>
    </source>
</evidence>
<dbReference type="GeneID" id="78287189"/>
<feature type="coiled-coil region" evidence="1">
    <location>
        <begin position="113"/>
        <end position="140"/>
    </location>
</feature>